<proteinExistence type="predicted"/>
<reference evidence="1" key="1">
    <citation type="submission" date="2022-06" db="EMBL/GenBank/DDBJ databases">
        <authorList>
            <person name="Legras J.-L."/>
            <person name="Devillers H."/>
            <person name="Grondin C."/>
        </authorList>
    </citation>
    <scope>NUCLEOTIDE SEQUENCE</scope>
    <source>
        <strain evidence="1">CLIB 1444</strain>
    </source>
</reference>
<dbReference type="EMBL" id="CALSDN010000003">
    <property type="protein sequence ID" value="CAH6720183.1"/>
    <property type="molecule type" value="Genomic_DNA"/>
</dbReference>
<organism evidence="1 2">
    <name type="scientific">[Candida] jaroonii</name>
    <dbReference type="NCBI Taxonomy" id="467808"/>
    <lineage>
        <taxon>Eukaryota</taxon>
        <taxon>Fungi</taxon>
        <taxon>Dikarya</taxon>
        <taxon>Ascomycota</taxon>
        <taxon>Saccharomycotina</taxon>
        <taxon>Pichiomycetes</taxon>
        <taxon>Debaryomycetaceae</taxon>
        <taxon>Yamadazyma</taxon>
    </lineage>
</organism>
<dbReference type="Proteomes" id="UP001152531">
    <property type="component" value="Unassembled WGS sequence"/>
</dbReference>
<sequence length="282" mass="31745">MTSPLVTLNNGNKVPQLGLGVYQTPASDAGRVVFDALELGYRHIDSAAIYGNEREVSESIGKWLKSSGVPRSEVFYTTKIWNADHGYEKAKQAIKVCLEKAKSIDYIDMILIHSPMSDREGRLGTWKALQESVESGKVKNIGISNYGIPHIKELLNYSELTIKPVMNQFELHPWLVREELIKFCQDNDIYVEAYSPLARAKAFGNPTIVSIADKYKVTEAQILIKWSLAKNFITLPKTVSKERLASNLDVFSFELTEDELTKIDSLNSNLLTGWNPTEYPID</sequence>
<name>A0ACA9Y599_9ASCO</name>
<accession>A0ACA9Y599</accession>
<gene>
    <name evidence="1" type="ORF">CLIB1444_03S06260</name>
</gene>
<protein>
    <submittedName>
        <fullName evidence="1">Uncharacterized oxidoreductase</fullName>
    </submittedName>
</protein>
<evidence type="ECO:0000313" key="1">
    <source>
        <dbReference type="EMBL" id="CAH6720183.1"/>
    </source>
</evidence>
<comment type="caution">
    <text evidence="1">The sequence shown here is derived from an EMBL/GenBank/DDBJ whole genome shotgun (WGS) entry which is preliminary data.</text>
</comment>
<evidence type="ECO:0000313" key="2">
    <source>
        <dbReference type="Proteomes" id="UP001152531"/>
    </source>
</evidence>
<keyword evidence="2" id="KW-1185">Reference proteome</keyword>